<dbReference type="Gene3D" id="1.10.10.10">
    <property type="entry name" value="Winged helix-like DNA-binding domain superfamily/Winged helix DNA-binding domain"/>
    <property type="match status" value="1"/>
</dbReference>
<dbReference type="GO" id="GO:0003700">
    <property type="term" value="F:DNA-binding transcription factor activity"/>
    <property type="evidence" value="ECO:0007669"/>
    <property type="project" value="InterPro"/>
</dbReference>
<dbReference type="EMBL" id="PGTZ01000006">
    <property type="protein sequence ID" value="PJI94782.1"/>
    <property type="molecule type" value="Genomic_DNA"/>
</dbReference>
<dbReference type="RefSeq" id="WP_342747193.1">
    <property type="nucleotide sequence ID" value="NZ_PGTZ01000006.1"/>
</dbReference>
<gene>
    <name evidence="3" type="ORF">CLV34_0630</name>
</gene>
<dbReference type="InterPro" id="IPR000600">
    <property type="entry name" value="ROK"/>
</dbReference>
<protein>
    <submittedName>
        <fullName evidence="3">Putative NBD/HSP70 family sugar kinase</fullName>
    </submittedName>
</protein>
<dbReference type="InterPro" id="IPR011991">
    <property type="entry name" value="ArsR-like_HTH"/>
</dbReference>
<dbReference type="PANTHER" id="PTHR18964">
    <property type="entry name" value="ROK (REPRESSOR, ORF, KINASE) FAMILY"/>
    <property type="match status" value="1"/>
</dbReference>
<dbReference type="InterPro" id="IPR036390">
    <property type="entry name" value="WH_DNA-bd_sf"/>
</dbReference>
<feature type="domain" description="HTH marR-type" evidence="2">
    <location>
        <begin position="43"/>
        <end position="96"/>
    </location>
</feature>
<accession>A0A2M8WV18</accession>
<dbReference type="InterPro" id="IPR036388">
    <property type="entry name" value="WH-like_DNA-bd_sf"/>
</dbReference>
<proteinExistence type="inferred from homology"/>
<organism evidence="3 4">
    <name type="scientific">Luteimicrobium subarcticum</name>
    <dbReference type="NCBI Taxonomy" id="620910"/>
    <lineage>
        <taxon>Bacteria</taxon>
        <taxon>Bacillati</taxon>
        <taxon>Actinomycetota</taxon>
        <taxon>Actinomycetes</taxon>
        <taxon>Micrococcales</taxon>
        <taxon>Luteimicrobium</taxon>
    </lineage>
</organism>
<comment type="similarity">
    <text evidence="1">Belongs to the ROK (NagC/XylR) family.</text>
</comment>
<keyword evidence="4" id="KW-1185">Reference proteome</keyword>
<evidence type="ECO:0000313" key="4">
    <source>
        <dbReference type="Proteomes" id="UP000231586"/>
    </source>
</evidence>
<dbReference type="GO" id="GO:0016301">
    <property type="term" value="F:kinase activity"/>
    <property type="evidence" value="ECO:0007669"/>
    <property type="project" value="UniProtKB-KW"/>
</dbReference>
<dbReference type="Pfam" id="PF00480">
    <property type="entry name" value="ROK"/>
    <property type="match status" value="1"/>
</dbReference>
<evidence type="ECO:0000259" key="2">
    <source>
        <dbReference type="Pfam" id="PF12802"/>
    </source>
</evidence>
<dbReference type="Pfam" id="PF12802">
    <property type="entry name" value="MarR_2"/>
    <property type="match status" value="1"/>
</dbReference>
<dbReference type="CDD" id="cd00090">
    <property type="entry name" value="HTH_ARSR"/>
    <property type="match status" value="1"/>
</dbReference>
<dbReference type="InterPro" id="IPR043129">
    <property type="entry name" value="ATPase_NBD"/>
</dbReference>
<comment type="caution">
    <text evidence="3">The sequence shown here is derived from an EMBL/GenBank/DDBJ whole genome shotgun (WGS) entry which is preliminary data.</text>
</comment>
<dbReference type="Gene3D" id="3.30.420.40">
    <property type="match status" value="2"/>
</dbReference>
<dbReference type="SUPFAM" id="SSF46785">
    <property type="entry name" value="Winged helix' DNA-binding domain"/>
    <property type="match status" value="1"/>
</dbReference>
<sequence>MAPRPSGFSLLHPTDAATTARVKDVNAKRATPGSQTSLRESNRARIIEAVKHHGGLAQVELAGSTGLSPATVSNIVKELVAAGILQTTPSTRSGRRSQYVTLARNVGLVAGVHFGARHLRVAVADATGQVLADQRMPLGTDHRADAGLDRVALLLADMVESLDATLPELLAVGLGVPAPFDTSTGHVSSSSMLRGWGGVEIARVTSKRLGAPVFVDNDANLGALAELRQGAAKDVAQAAYVSVSHRIGSGLIINGEVYRGSIGTAGELGHVTIDEDGPICRCGNRGCLETFAGAQHLLELLRVSHGALTLRDVIRLALEGDAGCRRVVADAGRAVGIALANLCNLLNPSRVVVGGELARAGDILLDPIRETVGRSALPAASGALEIVPAELQGEAEILGAIALAIEHATVNVMANVPS</sequence>
<dbReference type="Proteomes" id="UP000231586">
    <property type="component" value="Unassembled WGS sequence"/>
</dbReference>
<dbReference type="CDD" id="cd24076">
    <property type="entry name" value="ASKHA_ATPase_ROK_BsXylR-like"/>
    <property type="match status" value="1"/>
</dbReference>
<evidence type="ECO:0000313" key="3">
    <source>
        <dbReference type="EMBL" id="PJI94782.1"/>
    </source>
</evidence>
<dbReference type="AlphaFoldDB" id="A0A2M8WV18"/>
<keyword evidence="3" id="KW-0418">Kinase</keyword>
<dbReference type="PANTHER" id="PTHR18964:SF173">
    <property type="entry name" value="GLUCOKINASE"/>
    <property type="match status" value="1"/>
</dbReference>
<dbReference type="InterPro" id="IPR000835">
    <property type="entry name" value="HTH_MarR-typ"/>
</dbReference>
<name>A0A2M8WV18_9MICO</name>
<keyword evidence="3" id="KW-0808">Transferase</keyword>
<evidence type="ECO:0000256" key="1">
    <source>
        <dbReference type="ARBA" id="ARBA00006479"/>
    </source>
</evidence>
<reference evidence="3 4" key="1">
    <citation type="submission" date="2017-11" db="EMBL/GenBank/DDBJ databases">
        <title>Genomic Encyclopedia of Archaeal and Bacterial Type Strains, Phase II (KMG-II): From Individual Species to Whole Genera.</title>
        <authorList>
            <person name="Goeker M."/>
        </authorList>
    </citation>
    <scope>NUCLEOTIDE SEQUENCE [LARGE SCALE GENOMIC DNA]</scope>
    <source>
        <strain evidence="3 4">DSM 22413</strain>
    </source>
</reference>
<dbReference type="SUPFAM" id="SSF53067">
    <property type="entry name" value="Actin-like ATPase domain"/>
    <property type="match status" value="1"/>
</dbReference>